<proteinExistence type="predicted"/>
<organism evidence="1 2">
    <name type="scientific">Ascobolus immersus RN42</name>
    <dbReference type="NCBI Taxonomy" id="1160509"/>
    <lineage>
        <taxon>Eukaryota</taxon>
        <taxon>Fungi</taxon>
        <taxon>Dikarya</taxon>
        <taxon>Ascomycota</taxon>
        <taxon>Pezizomycotina</taxon>
        <taxon>Pezizomycetes</taxon>
        <taxon>Pezizales</taxon>
        <taxon>Ascobolaceae</taxon>
        <taxon>Ascobolus</taxon>
    </lineage>
</organism>
<sequence>MSETPSEPPPSIDIVAAIPSKDKVFKPHSYDETSFPPNLCKPFKDDICSLCHTQITGQDFVFCRYSEEFKKPWGPVERRCGSVRHEMCHQSVVNKHPSRGYETMCLGRVESDDPFEGF</sequence>
<accession>A0A3N4HM33</accession>
<keyword evidence="2" id="KW-1185">Reference proteome</keyword>
<dbReference type="AlphaFoldDB" id="A0A3N4HM33"/>
<evidence type="ECO:0000313" key="1">
    <source>
        <dbReference type="EMBL" id="RPA74307.1"/>
    </source>
</evidence>
<dbReference type="Proteomes" id="UP000275078">
    <property type="component" value="Unassembled WGS sequence"/>
</dbReference>
<name>A0A3N4HM33_ASCIM</name>
<evidence type="ECO:0000313" key="2">
    <source>
        <dbReference type="Proteomes" id="UP000275078"/>
    </source>
</evidence>
<dbReference type="EMBL" id="ML119794">
    <property type="protein sequence ID" value="RPA74307.1"/>
    <property type="molecule type" value="Genomic_DNA"/>
</dbReference>
<reference evidence="1 2" key="1">
    <citation type="journal article" date="2018" name="Nat. Ecol. Evol.">
        <title>Pezizomycetes genomes reveal the molecular basis of ectomycorrhizal truffle lifestyle.</title>
        <authorList>
            <person name="Murat C."/>
            <person name="Payen T."/>
            <person name="Noel B."/>
            <person name="Kuo A."/>
            <person name="Morin E."/>
            <person name="Chen J."/>
            <person name="Kohler A."/>
            <person name="Krizsan K."/>
            <person name="Balestrini R."/>
            <person name="Da Silva C."/>
            <person name="Montanini B."/>
            <person name="Hainaut M."/>
            <person name="Levati E."/>
            <person name="Barry K.W."/>
            <person name="Belfiori B."/>
            <person name="Cichocki N."/>
            <person name="Clum A."/>
            <person name="Dockter R.B."/>
            <person name="Fauchery L."/>
            <person name="Guy J."/>
            <person name="Iotti M."/>
            <person name="Le Tacon F."/>
            <person name="Lindquist E.A."/>
            <person name="Lipzen A."/>
            <person name="Malagnac F."/>
            <person name="Mello A."/>
            <person name="Molinier V."/>
            <person name="Miyauchi S."/>
            <person name="Poulain J."/>
            <person name="Riccioni C."/>
            <person name="Rubini A."/>
            <person name="Sitrit Y."/>
            <person name="Splivallo R."/>
            <person name="Traeger S."/>
            <person name="Wang M."/>
            <person name="Zifcakova L."/>
            <person name="Wipf D."/>
            <person name="Zambonelli A."/>
            <person name="Paolocci F."/>
            <person name="Nowrousian M."/>
            <person name="Ottonello S."/>
            <person name="Baldrian P."/>
            <person name="Spatafora J.W."/>
            <person name="Henrissat B."/>
            <person name="Nagy L.G."/>
            <person name="Aury J.M."/>
            <person name="Wincker P."/>
            <person name="Grigoriev I.V."/>
            <person name="Bonfante P."/>
            <person name="Martin F.M."/>
        </authorList>
    </citation>
    <scope>NUCLEOTIDE SEQUENCE [LARGE SCALE GENOMIC DNA]</scope>
    <source>
        <strain evidence="1 2">RN42</strain>
    </source>
</reference>
<protein>
    <submittedName>
        <fullName evidence="1">Uncharacterized protein</fullName>
    </submittedName>
</protein>
<gene>
    <name evidence="1" type="ORF">BJ508DRAFT_340464</name>
</gene>